<organism evidence="4 8">
    <name type="scientific">Adineta steineri</name>
    <dbReference type="NCBI Taxonomy" id="433720"/>
    <lineage>
        <taxon>Eukaryota</taxon>
        <taxon>Metazoa</taxon>
        <taxon>Spiralia</taxon>
        <taxon>Gnathifera</taxon>
        <taxon>Rotifera</taxon>
        <taxon>Eurotatoria</taxon>
        <taxon>Bdelloidea</taxon>
        <taxon>Adinetida</taxon>
        <taxon>Adinetidae</taxon>
        <taxon>Adineta</taxon>
    </lineage>
</organism>
<gene>
    <name evidence="4" type="ORF">BJG266_LOCUS12778</name>
    <name evidence="5" type="ORF">QVE165_LOCUS25924</name>
    <name evidence="6" type="ORF">QVE165_LOCUS27571</name>
</gene>
<dbReference type="PROSITE" id="PS50005">
    <property type="entry name" value="TPR"/>
    <property type="match status" value="5"/>
</dbReference>
<name>A0A814CHA9_9BILA</name>
<keyword evidence="1" id="KW-0677">Repeat</keyword>
<evidence type="ECO:0000313" key="5">
    <source>
        <dbReference type="EMBL" id="CAF1203020.1"/>
    </source>
</evidence>
<dbReference type="SUPFAM" id="SSF81901">
    <property type="entry name" value="HCP-like"/>
    <property type="match status" value="1"/>
</dbReference>
<dbReference type="AlphaFoldDB" id="A0A814CHA9"/>
<dbReference type="PANTHER" id="PTHR45641">
    <property type="entry name" value="TETRATRICOPEPTIDE REPEAT PROTEIN (AFU_ORTHOLOGUE AFUA_6G03870)"/>
    <property type="match status" value="1"/>
</dbReference>
<evidence type="ECO:0000313" key="8">
    <source>
        <dbReference type="Proteomes" id="UP000663877"/>
    </source>
</evidence>
<dbReference type="InterPro" id="IPR011990">
    <property type="entry name" value="TPR-like_helical_dom_sf"/>
</dbReference>
<dbReference type="EMBL" id="CAJNOM010000190">
    <property type="protein sequence ID" value="CAF1203020.1"/>
    <property type="molecule type" value="Genomic_DNA"/>
</dbReference>
<comment type="caution">
    <text evidence="4">The sequence shown here is derived from an EMBL/GenBank/DDBJ whole genome shotgun (WGS) entry which is preliminary data.</text>
</comment>
<evidence type="ECO:0000313" key="7">
    <source>
        <dbReference type="Proteomes" id="UP000663832"/>
    </source>
</evidence>
<feature type="repeat" description="TPR" evidence="3">
    <location>
        <begin position="439"/>
        <end position="472"/>
    </location>
</feature>
<evidence type="ECO:0000313" key="6">
    <source>
        <dbReference type="EMBL" id="CAF1233565.1"/>
    </source>
</evidence>
<proteinExistence type="predicted"/>
<feature type="repeat" description="TPR" evidence="3">
    <location>
        <begin position="523"/>
        <end position="556"/>
    </location>
</feature>
<accession>A0A814CHA9</accession>
<dbReference type="Proteomes" id="UP000663832">
    <property type="component" value="Unassembled WGS sequence"/>
</dbReference>
<dbReference type="Gene3D" id="1.25.40.10">
    <property type="entry name" value="Tetratricopeptide repeat domain"/>
    <property type="match status" value="2"/>
</dbReference>
<dbReference type="EMBL" id="CAJNOI010000050">
    <property type="protein sequence ID" value="CAF0943357.1"/>
    <property type="molecule type" value="Genomic_DNA"/>
</dbReference>
<evidence type="ECO:0000256" key="1">
    <source>
        <dbReference type="ARBA" id="ARBA00022737"/>
    </source>
</evidence>
<dbReference type="EMBL" id="CAJNOM010000210">
    <property type="protein sequence ID" value="CAF1233565.1"/>
    <property type="molecule type" value="Genomic_DNA"/>
</dbReference>
<evidence type="ECO:0000256" key="3">
    <source>
        <dbReference type="PROSITE-ProRule" id="PRU00339"/>
    </source>
</evidence>
<dbReference type="Gene3D" id="3.90.176.10">
    <property type="entry name" value="Toxin ADP-ribosyltransferase, Chain A, domain 1"/>
    <property type="match status" value="1"/>
</dbReference>
<feature type="repeat" description="TPR" evidence="3">
    <location>
        <begin position="481"/>
        <end position="514"/>
    </location>
</feature>
<reference evidence="4" key="1">
    <citation type="submission" date="2021-02" db="EMBL/GenBank/DDBJ databases">
        <authorList>
            <person name="Nowell W R."/>
        </authorList>
    </citation>
    <scope>NUCLEOTIDE SEQUENCE</scope>
</reference>
<keyword evidence="2 3" id="KW-0802">TPR repeat</keyword>
<dbReference type="Proteomes" id="UP000663877">
    <property type="component" value="Unassembled WGS sequence"/>
</dbReference>
<dbReference type="PROSITE" id="PS50293">
    <property type="entry name" value="TPR_REGION"/>
    <property type="match status" value="1"/>
</dbReference>
<dbReference type="InterPro" id="IPR019734">
    <property type="entry name" value="TPR_rpt"/>
</dbReference>
<dbReference type="OrthoDB" id="19588at2759"/>
<evidence type="ECO:0000313" key="4">
    <source>
        <dbReference type="EMBL" id="CAF0943357.1"/>
    </source>
</evidence>
<dbReference type="Pfam" id="PF13424">
    <property type="entry name" value="TPR_12"/>
    <property type="match status" value="2"/>
</dbReference>
<evidence type="ECO:0000256" key="2">
    <source>
        <dbReference type="ARBA" id="ARBA00022803"/>
    </source>
</evidence>
<sequence>MAGANRKNTVVPGAESESFSLFWLDTEVNTADHNQKTQTLLRAMVNNLQTFDNLSQCQEKIESFDEKERLILIVSGKLGREIVPQVHNLRKLSSIYVYCMNKESNREWSQDFSKVKDVIVEQKILLTRIKSDKKKRVEKKESISYNIYSITERTDPSTIGLQNQFIHSLVITNMLLQLTPIPNEKQKLVAICKKDYAGDTNQSQAIREFNDEYTTSDQVLSWYTRDSFLYRMLNKALCQQDLNQLILFRMIISDMHYQLKQNTCELSVPVYYGQVMNSGEVRDLQNQANNFMSMKSFLWADTNKNKVLRNLHQRMIYPGDCHVLFTINVDSNSKRFADISKSNSFMDQGEILFMTGTIFRIVSVTAVGKDDLKVEMRLCNGDEHELRPVFEYMKNENEDNKIDLYTFGNKLRQLGKYALAEKVYLLSVNELPSNDPLRSDIYCALGAVNKEIGDHDASLKWFKQSLESKKKTNSSDLISIGSLYNCIGESYWSIGNDEEALKCFKKAVEQFQKAHAEDHSHMADFYSNIGSYYRRRKKYETALEFYQKALDIDRRQSCDDRLTVAKSHNEIGIVYSVLKDYDRAIEHFHLSITIKLRILSPEHLSLGNSYTNIGLAYAQKRDFKQALKYYQQASAIFHRALPAGHKDLKDINLAIQQILKQL</sequence>
<dbReference type="SUPFAM" id="SSF56399">
    <property type="entry name" value="ADP-ribosylation"/>
    <property type="match status" value="1"/>
</dbReference>
<protein>
    <submittedName>
        <fullName evidence="4">Uncharacterized protein</fullName>
    </submittedName>
</protein>
<feature type="repeat" description="TPR" evidence="3">
    <location>
        <begin position="607"/>
        <end position="640"/>
    </location>
</feature>
<dbReference type="PANTHER" id="PTHR45641:SF19">
    <property type="entry name" value="NEPHROCYSTIN-3"/>
    <property type="match status" value="1"/>
</dbReference>
<dbReference type="Pfam" id="PF13181">
    <property type="entry name" value="TPR_8"/>
    <property type="match status" value="1"/>
</dbReference>
<dbReference type="SMART" id="SM00028">
    <property type="entry name" value="TPR"/>
    <property type="match status" value="6"/>
</dbReference>
<feature type="repeat" description="TPR" evidence="3">
    <location>
        <begin position="565"/>
        <end position="598"/>
    </location>
</feature>
<keyword evidence="7" id="KW-1185">Reference proteome</keyword>